<reference evidence="1" key="1">
    <citation type="submission" date="2014-05" db="EMBL/GenBank/DDBJ databases">
        <authorList>
            <person name="Chronopoulou M."/>
        </authorList>
    </citation>
    <scope>NUCLEOTIDE SEQUENCE</scope>
    <source>
        <tissue evidence="1">Whole organism</tissue>
    </source>
</reference>
<evidence type="ECO:0000313" key="1">
    <source>
        <dbReference type="EMBL" id="CDW28930.1"/>
    </source>
</evidence>
<dbReference type="EMBL" id="HACA01011569">
    <property type="protein sequence ID" value="CDW28930.1"/>
    <property type="molecule type" value="Transcribed_RNA"/>
</dbReference>
<sequence>MQNFDFEEIQKELFLSKSGKGVNSDMFQSYCGQPMARSLPCVKNFLEASSQCLEEEEQNSLNVTMSMIESAVKFICHKRARRISLFLLSNGMECLKDHASAISTCINTSIPEILHMNNQKRFDLIVFNHRNCQKIDQIRHCIEKEMFKCPNPEPLRLLENFMSTIRKKTHCHRVSKYSLLSGSERTNSPSSPLIFLFFLLHYFLGLFFSKSDNDWWRGGLL</sequence>
<proteinExistence type="predicted"/>
<dbReference type="PANTHER" id="PTHR20997:SF2">
    <property type="entry name" value="EG:BACR42I17.2 PROTEIN-RELATED"/>
    <property type="match status" value="1"/>
</dbReference>
<dbReference type="InterPro" id="IPR009832">
    <property type="entry name" value="DUF1397"/>
</dbReference>
<dbReference type="PANTHER" id="PTHR20997">
    <property type="entry name" value="EG:BACR42I17.2 PROTEIN-RELATED"/>
    <property type="match status" value="1"/>
</dbReference>
<dbReference type="Pfam" id="PF07165">
    <property type="entry name" value="DUF1397"/>
    <property type="match status" value="1"/>
</dbReference>
<accession>A0A0K2TT11</accession>
<name>A0A0K2TT11_LEPSM</name>
<protein>
    <submittedName>
        <fullName evidence="1">AGAP007663PAlike [Tribolium castaneum]</fullName>
    </submittedName>
</protein>
<dbReference type="OrthoDB" id="6512861at2759"/>
<organism evidence="1">
    <name type="scientific">Lepeophtheirus salmonis</name>
    <name type="common">Salmon louse</name>
    <name type="synonym">Caligus salmonis</name>
    <dbReference type="NCBI Taxonomy" id="72036"/>
    <lineage>
        <taxon>Eukaryota</taxon>
        <taxon>Metazoa</taxon>
        <taxon>Ecdysozoa</taxon>
        <taxon>Arthropoda</taxon>
        <taxon>Crustacea</taxon>
        <taxon>Multicrustacea</taxon>
        <taxon>Hexanauplia</taxon>
        <taxon>Copepoda</taxon>
        <taxon>Siphonostomatoida</taxon>
        <taxon>Caligidae</taxon>
        <taxon>Lepeophtheirus</taxon>
    </lineage>
</organism>
<dbReference type="AlphaFoldDB" id="A0A0K2TT11"/>